<accession>A0A329UUF8</accession>
<protein>
    <submittedName>
        <fullName evidence="1">Uncharacterized protein</fullName>
    </submittedName>
</protein>
<organism evidence="1 2">
    <name type="scientific">Faecalibacterium prausnitzii</name>
    <dbReference type="NCBI Taxonomy" id="853"/>
    <lineage>
        <taxon>Bacteria</taxon>
        <taxon>Bacillati</taxon>
        <taxon>Bacillota</taxon>
        <taxon>Clostridia</taxon>
        <taxon>Eubacteriales</taxon>
        <taxon>Oscillospiraceae</taxon>
        <taxon>Faecalibacterium</taxon>
    </lineage>
</organism>
<dbReference type="AlphaFoldDB" id="A0A329UUF8"/>
<dbReference type="EMBL" id="PRLF01000003">
    <property type="protein sequence ID" value="RAW66428.1"/>
    <property type="molecule type" value="Genomic_DNA"/>
</dbReference>
<sequence length="78" mass="8695">MAALEAALRQGHKSVALTISRMANGALSVSSPRAYLGKVKLQGRKTWMQYIVRNDAKSIEGAPLEEYIHHLNFWVRSA</sequence>
<name>A0A329UUF8_9FIRM</name>
<reference evidence="1 2" key="1">
    <citation type="submission" date="2018-02" db="EMBL/GenBank/DDBJ databases">
        <title>Complete genome sequencing of Faecalibacterium prausnitzii strains isolated from the human gut.</title>
        <authorList>
            <person name="Fitzgerald B.C."/>
            <person name="Shkoporov A.N."/>
            <person name="Ross P.R."/>
            <person name="Hill C."/>
        </authorList>
    </citation>
    <scope>NUCLEOTIDE SEQUENCE [LARGE SCALE GENOMIC DNA]</scope>
    <source>
        <strain evidence="1 2">APC924/119</strain>
    </source>
</reference>
<comment type="caution">
    <text evidence="1">The sequence shown here is derived from an EMBL/GenBank/DDBJ whole genome shotgun (WGS) entry which is preliminary data.</text>
</comment>
<proteinExistence type="predicted"/>
<evidence type="ECO:0000313" key="2">
    <source>
        <dbReference type="Proteomes" id="UP000250550"/>
    </source>
</evidence>
<dbReference type="Proteomes" id="UP000250550">
    <property type="component" value="Unassembled WGS sequence"/>
</dbReference>
<gene>
    <name evidence="1" type="ORF">C4N21_03740</name>
</gene>
<evidence type="ECO:0000313" key="1">
    <source>
        <dbReference type="EMBL" id="RAW66428.1"/>
    </source>
</evidence>
<dbReference type="RefSeq" id="WP_112121030.1">
    <property type="nucleotide sequence ID" value="NZ_PRLF01000003.1"/>
</dbReference>